<comment type="caution">
    <text evidence="1">The sequence shown here is derived from an EMBL/GenBank/DDBJ whole genome shotgun (WGS) entry which is preliminary data.</text>
</comment>
<protein>
    <recommendedName>
        <fullName evidence="2">Reverse transcriptase domain-containing protein</fullName>
    </recommendedName>
</protein>
<organism evidence="1">
    <name type="scientific">Tanacetum cinerariifolium</name>
    <name type="common">Dalmatian daisy</name>
    <name type="synonym">Chrysanthemum cinerariifolium</name>
    <dbReference type="NCBI Taxonomy" id="118510"/>
    <lineage>
        <taxon>Eukaryota</taxon>
        <taxon>Viridiplantae</taxon>
        <taxon>Streptophyta</taxon>
        <taxon>Embryophyta</taxon>
        <taxon>Tracheophyta</taxon>
        <taxon>Spermatophyta</taxon>
        <taxon>Magnoliopsida</taxon>
        <taxon>eudicotyledons</taxon>
        <taxon>Gunneridae</taxon>
        <taxon>Pentapetalae</taxon>
        <taxon>asterids</taxon>
        <taxon>campanulids</taxon>
        <taxon>Asterales</taxon>
        <taxon>Asteraceae</taxon>
        <taxon>Asteroideae</taxon>
        <taxon>Anthemideae</taxon>
        <taxon>Anthemidinae</taxon>
        <taxon>Tanacetum</taxon>
    </lineage>
</organism>
<feature type="non-terminal residue" evidence="1">
    <location>
        <position position="127"/>
    </location>
</feature>
<proteinExistence type="predicted"/>
<gene>
    <name evidence="1" type="ORF">Tci_873562</name>
</gene>
<sequence>TEEPEYSLSMRDEHLSIISETESNEVIKSRVKNLVPIPSESEVTSDNERIKEADFDLKEEFHLVENLLYDNSSPLPPKELNSEIADTIFDSLSPSPILVEDSDSQIEEIDLFLATDDLMPPGIENDD</sequence>
<dbReference type="AlphaFoldDB" id="A0A699SWE2"/>
<dbReference type="EMBL" id="BKCJ011192273">
    <property type="protein sequence ID" value="GFD01593.1"/>
    <property type="molecule type" value="Genomic_DNA"/>
</dbReference>
<evidence type="ECO:0008006" key="2">
    <source>
        <dbReference type="Google" id="ProtNLM"/>
    </source>
</evidence>
<name>A0A699SWE2_TANCI</name>
<reference evidence="1" key="1">
    <citation type="journal article" date="2019" name="Sci. Rep.">
        <title>Draft genome of Tanacetum cinerariifolium, the natural source of mosquito coil.</title>
        <authorList>
            <person name="Yamashiro T."/>
            <person name="Shiraishi A."/>
            <person name="Satake H."/>
            <person name="Nakayama K."/>
        </authorList>
    </citation>
    <scope>NUCLEOTIDE SEQUENCE</scope>
</reference>
<feature type="non-terminal residue" evidence="1">
    <location>
        <position position="1"/>
    </location>
</feature>
<accession>A0A699SWE2</accession>
<evidence type="ECO:0000313" key="1">
    <source>
        <dbReference type="EMBL" id="GFD01593.1"/>
    </source>
</evidence>